<dbReference type="EMBL" id="LGSZ01000053">
    <property type="protein sequence ID" value="KPH78848.1"/>
    <property type="molecule type" value="Genomic_DNA"/>
</dbReference>
<dbReference type="PATRIC" id="fig|1526658.3.peg.1558"/>
<comment type="caution">
    <text evidence="2">The sequence shown here is derived from an EMBL/GenBank/DDBJ whole genome shotgun (WGS) entry which is preliminary data.</text>
</comment>
<feature type="chain" id="PRO_5005855410" evidence="1">
    <location>
        <begin position="26"/>
        <end position="101"/>
    </location>
</feature>
<evidence type="ECO:0000313" key="3">
    <source>
        <dbReference type="Proteomes" id="UP000037822"/>
    </source>
</evidence>
<protein>
    <submittedName>
        <fullName evidence="2">Uncharacterized protein</fullName>
    </submittedName>
</protein>
<name>A0A0N0M9U6_9HYPH</name>
<keyword evidence="3" id="KW-1185">Reference proteome</keyword>
<feature type="signal peptide" evidence="1">
    <location>
        <begin position="1"/>
        <end position="25"/>
    </location>
</feature>
<accession>A0A0N0M9U6</accession>
<proteinExistence type="predicted"/>
<dbReference type="AlphaFoldDB" id="A0A0N0M9U6"/>
<organism evidence="2 3">
    <name type="scientific">Bosea vaviloviae</name>
    <dbReference type="NCBI Taxonomy" id="1526658"/>
    <lineage>
        <taxon>Bacteria</taxon>
        <taxon>Pseudomonadati</taxon>
        <taxon>Pseudomonadota</taxon>
        <taxon>Alphaproteobacteria</taxon>
        <taxon>Hyphomicrobiales</taxon>
        <taxon>Boseaceae</taxon>
        <taxon>Bosea</taxon>
    </lineage>
</organism>
<gene>
    <name evidence="2" type="ORF">AE618_20700</name>
</gene>
<keyword evidence="1" id="KW-0732">Signal</keyword>
<dbReference type="OrthoDB" id="8019541at2"/>
<dbReference type="Proteomes" id="UP000037822">
    <property type="component" value="Unassembled WGS sequence"/>
</dbReference>
<reference evidence="2 3" key="1">
    <citation type="submission" date="2015-07" db="EMBL/GenBank/DDBJ databases">
        <title>Whole genome sequencing of Bosea vaviloviae isolated from cave pool.</title>
        <authorList>
            <person name="Tan N.E.H."/>
            <person name="Lee Y.P."/>
            <person name="Gan H.M."/>
            <person name="Barton H."/>
            <person name="Savka M.A."/>
        </authorList>
    </citation>
    <scope>NUCLEOTIDE SEQUENCE [LARGE SCALE GENOMIC DNA]</scope>
    <source>
        <strain evidence="2 3">SD260</strain>
    </source>
</reference>
<dbReference type="RefSeq" id="WP_054210959.1">
    <property type="nucleotide sequence ID" value="NZ_LGSZ01000053.1"/>
</dbReference>
<evidence type="ECO:0000256" key="1">
    <source>
        <dbReference type="SAM" id="SignalP"/>
    </source>
</evidence>
<sequence length="101" mass="10790">MSPFKRLAAVLALSVAASTVMVAMAEAQSRRGPLRVTVQKRSYFDLGNVVPVGSLNRYASQHFAAAPAYASFGGFYGEDTLPSRIGSGANPFANTFETPRF</sequence>
<evidence type="ECO:0000313" key="2">
    <source>
        <dbReference type="EMBL" id="KPH78848.1"/>
    </source>
</evidence>